<feature type="signal peptide" evidence="1">
    <location>
        <begin position="1"/>
        <end position="39"/>
    </location>
</feature>
<evidence type="ECO:0000313" key="2">
    <source>
        <dbReference type="Ensembl" id="ENSLLTP00000019214.1"/>
    </source>
</evidence>
<proteinExistence type="predicted"/>
<accession>A0A8C5SL52</accession>
<evidence type="ECO:0000256" key="1">
    <source>
        <dbReference type="SAM" id="SignalP"/>
    </source>
</evidence>
<dbReference type="Proteomes" id="UP000694406">
    <property type="component" value="Unplaced"/>
</dbReference>
<reference evidence="2" key="1">
    <citation type="submission" date="2025-08" db="UniProtKB">
        <authorList>
            <consortium name="Ensembl"/>
        </authorList>
    </citation>
    <scope>IDENTIFICATION</scope>
</reference>
<keyword evidence="3" id="KW-1185">Reference proteome</keyword>
<name>A0A8C5SL52_LATLA</name>
<protein>
    <submittedName>
        <fullName evidence="2">Uncharacterized protein</fullName>
    </submittedName>
</protein>
<sequence>MAVSAGVSGWSGLRLACACLRSFFGLFLLLGLAPHPGAATTHWVVTEDGKIQQQVRGRGFQVDAKNIPFGKYFSRPLALLERMGRADGCASSEPKLFSLCHSKYPRVGVSSLGNFKPGGHQLPEFPSQLCSPSDTKLWWLGNSGN</sequence>
<organism evidence="2 3">
    <name type="scientific">Laticauda laticaudata</name>
    <name type="common">Blue-ringed sea krait</name>
    <name type="synonym">Blue-lipped sea krait</name>
    <dbReference type="NCBI Taxonomy" id="8630"/>
    <lineage>
        <taxon>Eukaryota</taxon>
        <taxon>Metazoa</taxon>
        <taxon>Chordata</taxon>
        <taxon>Craniata</taxon>
        <taxon>Vertebrata</taxon>
        <taxon>Euteleostomi</taxon>
        <taxon>Lepidosauria</taxon>
        <taxon>Squamata</taxon>
        <taxon>Bifurcata</taxon>
        <taxon>Unidentata</taxon>
        <taxon>Episquamata</taxon>
        <taxon>Toxicofera</taxon>
        <taxon>Serpentes</taxon>
        <taxon>Colubroidea</taxon>
        <taxon>Elapidae</taxon>
        <taxon>Laticaudinae</taxon>
        <taxon>Laticauda</taxon>
    </lineage>
</organism>
<reference evidence="2" key="2">
    <citation type="submission" date="2025-09" db="UniProtKB">
        <authorList>
            <consortium name="Ensembl"/>
        </authorList>
    </citation>
    <scope>IDENTIFICATION</scope>
</reference>
<dbReference type="AlphaFoldDB" id="A0A8C5SL52"/>
<feature type="chain" id="PRO_5034129517" evidence="1">
    <location>
        <begin position="40"/>
        <end position="145"/>
    </location>
</feature>
<keyword evidence="1" id="KW-0732">Signal</keyword>
<dbReference type="Ensembl" id="ENSLLTT00000019921.1">
    <property type="protein sequence ID" value="ENSLLTP00000019214.1"/>
    <property type="gene ID" value="ENSLLTG00000014476.1"/>
</dbReference>
<evidence type="ECO:0000313" key="3">
    <source>
        <dbReference type="Proteomes" id="UP000694406"/>
    </source>
</evidence>